<proteinExistence type="predicted"/>
<keyword evidence="1" id="KW-1133">Transmembrane helix</keyword>
<evidence type="ECO:0000313" key="2">
    <source>
        <dbReference type="EMBL" id="AYV80777.1"/>
    </source>
</evidence>
<accession>A0A3G5A0Q9</accession>
<organism evidence="2">
    <name type="scientific">Harvfovirus sp</name>
    <dbReference type="NCBI Taxonomy" id="2487768"/>
    <lineage>
        <taxon>Viruses</taxon>
        <taxon>Varidnaviria</taxon>
        <taxon>Bamfordvirae</taxon>
        <taxon>Nucleocytoviricota</taxon>
        <taxon>Megaviricetes</taxon>
        <taxon>Imitervirales</taxon>
        <taxon>Mimiviridae</taxon>
        <taxon>Klosneuvirinae</taxon>
    </lineage>
</organism>
<name>A0A3G5A0Q9_9VIRU</name>
<evidence type="ECO:0000256" key="1">
    <source>
        <dbReference type="SAM" id="Phobius"/>
    </source>
</evidence>
<sequence>MSSGAKTIVPVVPVVPVAPVVAGCKCGEPLSNGTLWLFKIGAGAAAVLLGLKTIQMYYRRKRKGEFF</sequence>
<keyword evidence="1" id="KW-0472">Membrane</keyword>
<gene>
    <name evidence="2" type="ORF">Harvfovirus6_27</name>
</gene>
<dbReference type="EMBL" id="MK072248">
    <property type="protein sequence ID" value="AYV80777.1"/>
    <property type="molecule type" value="Genomic_DNA"/>
</dbReference>
<feature type="transmembrane region" description="Helical" evidence="1">
    <location>
        <begin position="33"/>
        <end position="54"/>
    </location>
</feature>
<dbReference type="PROSITE" id="PS51257">
    <property type="entry name" value="PROKAR_LIPOPROTEIN"/>
    <property type="match status" value="1"/>
</dbReference>
<protein>
    <submittedName>
        <fullName evidence="2">Uncharacterized protein</fullName>
    </submittedName>
</protein>
<reference evidence="2" key="1">
    <citation type="submission" date="2018-10" db="EMBL/GenBank/DDBJ databases">
        <title>Hidden diversity of soil giant viruses.</title>
        <authorList>
            <person name="Schulz F."/>
            <person name="Alteio L."/>
            <person name="Goudeau D."/>
            <person name="Ryan E.M."/>
            <person name="Malmstrom R.R."/>
            <person name="Blanchard J."/>
            <person name="Woyke T."/>
        </authorList>
    </citation>
    <scope>NUCLEOTIDE SEQUENCE</scope>
    <source>
        <strain evidence="2">HAV1</strain>
    </source>
</reference>
<keyword evidence="1" id="KW-0812">Transmembrane</keyword>